<dbReference type="Gene3D" id="3.40.50.720">
    <property type="entry name" value="NAD(P)-binding Rossmann-like Domain"/>
    <property type="match status" value="1"/>
</dbReference>
<dbReference type="InterPro" id="IPR000534">
    <property type="entry name" value="Semialdehyde_DH_NAD-bd"/>
</dbReference>
<protein>
    <submittedName>
        <fullName evidence="2">Polysaccharide biosynthesis protein</fullName>
    </submittedName>
</protein>
<comment type="caution">
    <text evidence="2">The sequence shown here is derived from an EMBL/GenBank/DDBJ whole genome shotgun (WGS) entry which is preliminary data.</text>
</comment>
<dbReference type="InterPro" id="IPR036291">
    <property type="entry name" value="NAD(P)-bd_dom_sf"/>
</dbReference>
<name>A0ABP7E823_9ACTN</name>
<dbReference type="Proteomes" id="UP001500051">
    <property type="component" value="Unassembled WGS sequence"/>
</dbReference>
<dbReference type="SUPFAM" id="SSF51735">
    <property type="entry name" value="NAD(P)-binding Rossmann-fold domains"/>
    <property type="match status" value="1"/>
</dbReference>
<reference evidence="3" key="1">
    <citation type="journal article" date="2019" name="Int. J. Syst. Evol. Microbiol.">
        <title>The Global Catalogue of Microorganisms (GCM) 10K type strain sequencing project: providing services to taxonomists for standard genome sequencing and annotation.</title>
        <authorList>
            <consortium name="The Broad Institute Genomics Platform"/>
            <consortium name="The Broad Institute Genome Sequencing Center for Infectious Disease"/>
            <person name="Wu L."/>
            <person name="Ma J."/>
        </authorList>
    </citation>
    <scope>NUCLEOTIDE SEQUENCE [LARGE SCALE GENOMIC DNA]</scope>
    <source>
        <strain evidence="3">JCM 16548</strain>
    </source>
</reference>
<dbReference type="RefSeq" id="WP_344813977.1">
    <property type="nucleotide sequence ID" value="NZ_BAAAYX010000020.1"/>
</dbReference>
<evidence type="ECO:0000259" key="1">
    <source>
        <dbReference type="Pfam" id="PF01118"/>
    </source>
</evidence>
<dbReference type="EMBL" id="BAAAYX010000020">
    <property type="protein sequence ID" value="GAA3714728.1"/>
    <property type="molecule type" value="Genomic_DNA"/>
</dbReference>
<accession>A0ABP7E823</accession>
<proteinExistence type="predicted"/>
<feature type="domain" description="Semialdehyde dehydrogenase NAD-binding" evidence="1">
    <location>
        <begin position="168"/>
        <end position="265"/>
    </location>
</feature>
<dbReference type="Pfam" id="PF01118">
    <property type="entry name" value="Semialdhyde_dh"/>
    <property type="match status" value="1"/>
</dbReference>
<gene>
    <name evidence="2" type="ORF">GCM10022204_37410</name>
</gene>
<evidence type="ECO:0000313" key="2">
    <source>
        <dbReference type="EMBL" id="GAA3714728.1"/>
    </source>
</evidence>
<evidence type="ECO:0000313" key="3">
    <source>
        <dbReference type="Proteomes" id="UP001500051"/>
    </source>
</evidence>
<organism evidence="2 3">
    <name type="scientific">Microlunatus aurantiacus</name>
    <dbReference type="NCBI Taxonomy" id="446786"/>
    <lineage>
        <taxon>Bacteria</taxon>
        <taxon>Bacillati</taxon>
        <taxon>Actinomycetota</taxon>
        <taxon>Actinomycetes</taxon>
        <taxon>Propionibacteriales</taxon>
        <taxon>Propionibacteriaceae</taxon>
        <taxon>Microlunatus</taxon>
    </lineage>
</organism>
<keyword evidence="3" id="KW-1185">Reference proteome</keyword>
<sequence length="377" mass="39471">MTAPVPVAPPATFAFLVHPRADVAADMARVWRPLGLVPEGVWRSALRHLPLPTLPLAGVHRRMPGSAGSGDVNDSPLGHVLVVPVGARQLLCEDRRWVIGKIEQAVDHAVELGASVVGLGALTAPVTAGGRLLRERPGVTFTTGNAFTAHLTVEALRRLLPAAPGGHVAVVGATGSVGSCVVRMLADEPLGTEVTLIAREPKRLAALAQEVTATLTRNGETLTVRTARTMDAVRRADLVVILTSAADALLRSEHLKPGAVVLDDTQPRNTDPTLATHRPDVLVVDGGVAAVPGIDVRGDIGLPRGLAYACLCETMLMALEGQRAHAVGTADVAHARRMRDAARRHSDLGFTLAEPALSFGRPVPWPTAAPVLLGRVG</sequence>